<keyword evidence="1" id="KW-0808">Transferase</keyword>
<protein>
    <submittedName>
        <fullName evidence="1">Methyltransferase family protein</fullName>
    </submittedName>
</protein>
<dbReference type="Gene3D" id="3.40.50.150">
    <property type="entry name" value="Vaccinia Virus protein VP39"/>
    <property type="match status" value="1"/>
</dbReference>
<dbReference type="CDD" id="cd02440">
    <property type="entry name" value="AdoMet_MTases"/>
    <property type="match status" value="1"/>
</dbReference>
<sequence>MAGKVDLFLAFLNYWLQKEDQYSQQSPFVYTIYSSLLNFLKDNKLGDPEIESFRKTLLTSSDSIEVLDLGAGSKKVPQPVRSIKSITKYSTSSSKYAQIYQFFCGLTPNTTVIELGTCMGISTRYLAKSTSGKVYSFEGSEEILKIAQQDPLPKNIEFHIGPIESTLPEFLKNTASVDFALIDATHTYEGTISYFNFLKERAHSKSIFALGDIHWSKEMEKAWEQVKKSPEVRLTFDFFECGIVFFENPGPKSHLILSC</sequence>
<organism evidence="1 2">
    <name type="scientific">Algoriphagus boseongensis</name>
    <dbReference type="NCBI Taxonomy" id="1442587"/>
    <lineage>
        <taxon>Bacteria</taxon>
        <taxon>Pseudomonadati</taxon>
        <taxon>Bacteroidota</taxon>
        <taxon>Cytophagia</taxon>
        <taxon>Cytophagales</taxon>
        <taxon>Cyclobacteriaceae</taxon>
        <taxon>Algoriphagus</taxon>
    </lineage>
</organism>
<dbReference type="Pfam" id="PF13578">
    <property type="entry name" value="Methyltransf_24"/>
    <property type="match status" value="1"/>
</dbReference>
<evidence type="ECO:0000313" key="1">
    <source>
        <dbReference type="EMBL" id="TDQ13551.1"/>
    </source>
</evidence>
<comment type="caution">
    <text evidence="1">The sequence shown here is derived from an EMBL/GenBank/DDBJ whole genome shotgun (WGS) entry which is preliminary data.</text>
</comment>
<evidence type="ECO:0000313" key="2">
    <source>
        <dbReference type="Proteomes" id="UP000294535"/>
    </source>
</evidence>
<reference evidence="1 2" key="1">
    <citation type="submission" date="2019-03" db="EMBL/GenBank/DDBJ databases">
        <title>Genomic Encyclopedia of Type Strains, Phase III (KMG-III): the genomes of soil and plant-associated and newly described type strains.</title>
        <authorList>
            <person name="Whitman W."/>
        </authorList>
    </citation>
    <scope>NUCLEOTIDE SEQUENCE [LARGE SCALE GENOMIC DNA]</scope>
    <source>
        <strain evidence="1 2">CECT 8446</strain>
    </source>
</reference>
<dbReference type="GO" id="GO:0032259">
    <property type="term" value="P:methylation"/>
    <property type="evidence" value="ECO:0007669"/>
    <property type="project" value="UniProtKB-KW"/>
</dbReference>
<accession>A0A4R6T3J3</accession>
<dbReference type="OrthoDB" id="5464618at2"/>
<dbReference type="Proteomes" id="UP000294535">
    <property type="component" value="Unassembled WGS sequence"/>
</dbReference>
<name>A0A4R6T3J3_9BACT</name>
<dbReference type="InterPro" id="IPR029063">
    <property type="entry name" value="SAM-dependent_MTases_sf"/>
</dbReference>
<dbReference type="AlphaFoldDB" id="A0A4R6T3J3"/>
<keyword evidence="1" id="KW-0489">Methyltransferase</keyword>
<keyword evidence="2" id="KW-1185">Reference proteome</keyword>
<gene>
    <name evidence="1" type="ORF">DFQ04_3586</name>
</gene>
<dbReference type="GO" id="GO:0008168">
    <property type="term" value="F:methyltransferase activity"/>
    <property type="evidence" value="ECO:0007669"/>
    <property type="project" value="UniProtKB-KW"/>
</dbReference>
<dbReference type="EMBL" id="SNYF01000011">
    <property type="protein sequence ID" value="TDQ13551.1"/>
    <property type="molecule type" value="Genomic_DNA"/>
</dbReference>
<proteinExistence type="predicted"/>
<dbReference type="SUPFAM" id="SSF53335">
    <property type="entry name" value="S-adenosyl-L-methionine-dependent methyltransferases"/>
    <property type="match status" value="1"/>
</dbReference>